<dbReference type="InParanoid" id="I3EEX7"/>
<dbReference type="PROSITE" id="PS50158">
    <property type="entry name" value="ZF_CCHC"/>
    <property type="match status" value="2"/>
</dbReference>
<gene>
    <name evidence="8" type="ORF">NEQG_01846</name>
</gene>
<dbReference type="InterPro" id="IPR036875">
    <property type="entry name" value="Znf_CCHC_sf"/>
</dbReference>
<evidence type="ECO:0000259" key="7">
    <source>
        <dbReference type="PROSITE" id="PS50158"/>
    </source>
</evidence>
<dbReference type="HOGENOM" id="CLU_101069_0_0_1"/>
<dbReference type="PANTHER" id="PTHR47103:SF8">
    <property type="entry name" value="DNA-BINDING PROTEIN"/>
    <property type="match status" value="1"/>
</dbReference>
<evidence type="ECO:0000313" key="9">
    <source>
        <dbReference type="Proteomes" id="UP000002872"/>
    </source>
</evidence>
<proteinExistence type="predicted"/>
<keyword evidence="1" id="KW-0479">Metal-binding</keyword>
<protein>
    <recommendedName>
        <fullName evidence="7">CCHC-type domain-containing protein</fullName>
    </recommendedName>
</protein>
<dbReference type="Gene3D" id="4.10.60.10">
    <property type="entry name" value="Zinc finger, CCHC-type"/>
    <property type="match status" value="3"/>
</dbReference>
<keyword evidence="9" id="KW-1185">Reference proteome</keyword>
<dbReference type="SUPFAM" id="SSF57756">
    <property type="entry name" value="Retrovirus zinc finger-like domains"/>
    <property type="match status" value="3"/>
</dbReference>
<dbReference type="VEuPathDB" id="MicrosporidiaDB:NEQG_01846"/>
<dbReference type="OrthoDB" id="3863715at2759"/>
<dbReference type="AlphaFoldDB" id="I3EEX7"/>
<dbReference type="OMA" id="FGRSETH"/>
<organism evidence="8 9">
    <name type="scientific">Nematocida parisii (strain ERTm3)</name>
    <name type="common">Nematode killer fungus</name>
    <dbReference type="NCBI Taxonomy" id="935791"/>
    <lineage>
        <taxon>Eukaryota</taxon>
        <taxon>Fungi</taxon>
        <taxon>Fungi incertae sedis</taxon>
        <taxon>Microsporidia</taxon>
        <taxon>Nematocida</taxon>
    </lineage>
</organism>
<dbReference type="EMBL" id="GL870880">
    <property type="protein sequence ID" value="EIJ87774.1"/>
    <property type="molecule type" value="Genomic_DNA"/>
</dbReference>
<dbReference type="InterPro" id="IPR001878">
    <property type="entry name" value="Znf_CCHC"/>
</dbReference>
<dbReference type="GO" id="GO:0008270">
    <property type="term" value="F:zinc ion binding"/>
    <property type="evidence" value="ECO:0007669"/>
    <property type="project" value="UniProtKB-KW"/>
</dbReference>
<evidence type="ECO:0000256" key="1">
    <source>
        <dbReference type="ARBA" id="ARBA00022723"/>
    </source>
</evidence>
<dbReference type="GO" id="GO:0003676">
    <property type="term" value="F:nucleic acid binding"/>
    <property type="evidence" value="ECO:0007669"/>
    <property type="project" value="InterPro"/>
</dbReference>
<dbReference type="STRING" id="935791.I3EEX7"/>
<evidence type="ECO:0000256" key="2">
    <source>
        <dbReference type="ARBA" id="ARBA00022737"/>
    </source>
</evidence>
<evidence type="ECO:0000313" key="8">
    <source>
        <dbReference type="EMBL" id="EIJ87774.1"/>
    </source>
</evidence>
<dbReference type="PANTHER" id="PTHR47103">
    <property type="entry name" value="DNA-BINDING PROTEIN"/>
    <property type="match status" value="1"/>
</dbReference>
<dbReference type="Pfam" id="PF00098">
    <property type="entry name" value="zf-CCHC"/>
    <property type="match status" value="1"/>
</dbReference>
<feature type="compositionally biased region" description="Basic residues" evidence="6">
    <location>
        <begin position="193"/>
        <end position="214"/>
    </location>
</feature>
<keyword evidence="2" id="KW-0677">Repeat</keyword>
<evidence type="ECO:0000256" key="4">
    <source>
        <dbReference type="ARBA" id="ARBA00022833"/>
    </source>
</evidence>
<evidence type="ECO:0000256" key="5">
    <source>
        <dbReference type="PROSITE-ProRule" id="PRU00047"/>
    </source>
</evidence>
<feature type="domain" description="CCHC-type" evidence="7">
    <location>
        <begin position="161"/>
        <end position="177"/>
    </location>
</feature>
<name>I3EEX7_NEMP3</name>
<sequence>MLKFSHDSIIALEEIADPALCDEINNLSENDSICEEIENEIYSLIHFGRSEVYKIDHLKKLQPIECNRYFQSTTTCYRCNQTGHLARECNRPPPGCHVCKRTDHKKSDCPRYFCKLCKRYGHTEPLCPLKKGNMKCNVCESKQHKAADCPKEKEKALKAQKCVFCGRSGHARPNCPDLLKETKVVKESQPASKPKKPKRQKVRIKRKRVLCPAK</sequence>
<evidence type="ECO:0000256" key="3">
    <source>
        <dbReference type="ARBA" id="ARBA00022771"/>
    </source>
</evidence>
<accession>I3EEX7</accession>
<feature type="region of interest" description="Disordered" evidence="6">
    <location>
        <begin position="185"/>
        <end position="214"/>
    </location>
</feature>
<feature type="domain" description="CCHC-type" evidence="7">
    <location>
        <begin position="76"/>
        <end position="89"/>
    </location>
</feature>
<evidence type="ECO:0000256" key="6">
    <source>
        <dbReference type="SAM" id="MobiDB-lite"/>
    </source>
</evidence>
<keyword evidence="4" id="KW-0862">Zinc</keyword>
<keyword evidence="3 5" id="KW-0863">Zinc-finger</keyword>
<reference evidence="8" key="1">
    <citation type="submission" date="2011-01" db="EMBL/GenBank/DDBJ databases">
        <title>The Genome Sequence of Nematocida parisii strain ERTm3.</title>
        <authorList>
            <consortium name="The Broad Institute Genome Sequencing Platform"/>
            <consortium name="The Broad Institute Genome Sequencing Center for Infectious Disease"/>
            <person name="Cuomo C."/>
            <person name="Troemel E."/>
            <person name="Young S.K."/>
            <person name="Zeng Q."/>
            <person name="Gargeya S."/>
            <person name="Fitzgerald M."/>
            <person name="Haas B."/>
            <person name="Abouelleil A."/>
            <person name="Alvarado L."/>
            <person name="Arachchi H.M."/>
            <person name="Berlin A."/>
            <person name="Chapman S.B."/>
            <person name="Gearin G."/>
            <person name="Goldberg J."/>
            <person name="Griggs A."/>
            <person name="Gujja S."/>
            <person name="Hansen M."/>
            <person name="Heiman D."/>
            <person name="Howarth C."/>
            <person name="Larimer J."/>
            <person name="Lui A."/>
            <person name="MacDonald P.J.P."/>
            <person name="McCowen C."/>
            <person name="Montmayeur A."/>
            <person name="Murphy C."/>
            <person name="Neiman D."/>
            <person name="Pearson M."/>
            <person name="Priest M."/>
            <person name="Roberts A."/>
            <person name="Saif S."/>
            <person name="Shea T."/>
            <person name="Sisk P."/>
            <person name="Stolte C."/>
            <person name="Sykes S."/>
            <person name="Wortman J."/>
            <person name="Nusbaum C."/>
            <person name="Birren B."/>
        </authorList>
    </citation>
    <scope>NUCLEOTIDE SEQUENCE</scope>
    <source>
        <strain evidence="8">ERTm3</strain>
    </source>
</reference>
<dbReference type="Proteomes" id="UP000002872">
    <property type="component" value="Unassembled WGS sequence"/>
</dbReference>
<dbReference type="SMART" id="SM00343">
    <property type="entry name" value="ZnF_C2HC"/>
    <property type="match status" value="5"/>
</dbReference>